<dbReference type="AlphaFoldDB" id="A0A286UNI6"/>
<dbReference type="EMBL" id="NBII01000003">
    <property type="protein sequence ID" value="PAV21130.1"/>
    <property type="molecule type" value="Genomic_DNA"/>
</dbReference>
<proteinExistence type="predicted"/>
<evidence type="ECO:0000313" key="1">
    <source>
        <dbReference type="EMBL" id="PAV21130.1"/>
    </source>
</evidence>
<evidence type="ECO:0000313" key="2">
    <source>
        <dbReference type="Proteomes" id="UP000217199"/>
    </source>
</evidence>
<comment type="caution">
    <text evidence="1">The sequence shown here is derived from an EMBL/GenBank/DDBJ whole genome shotgun (WGS) entry which is preliminary data.</text>
</comment>
<gene>
    <name evidence="1" type="ORF">PNOK_0375700</name>
</gene>
<accession>A0A286UNI6</accession>
<name>A0A286UNI6_9AGAM</name>
<keyword evidence="2" id="KW-1185">Reference proteome</keyword>
<sequence>MAFEAYSFQSSLHLLWVFSPLSSTKAYPFRATSTFIVTVDIGFAYSCTVTLPDRSYEHYVSKKASIYCWVNTSSYNYHKKSRSHFCNLAPFGKDIKVRRTAATAFLHLINKMGNCFTIPLYQLISGHIDESSGGYRTSQRQKQRMRCLASDLHSPVA</sequence>
<reference evidence="1 2" key="1">
    <citation type="journal article" date="2017" name="Mol. Ecol.">
        <title>Comparative and population genomic landscape of Phellinus noxius: A hypervariable fungus causing root rot in trees.</title>
        <authorList>
            <person name="Chung C.L."/>
            <person name="Lee T.J."/>
            <person name="Akiba M."/>
            <person name="Lee H.H."/>
            <person name="Kuo T.H."/>
            <person name="Liu D."/>
            <person name="Ke H.M."/>
            <person name="Yokoi T."/>
            <person name="Roa M.B."/>
            <person name="Lu M.J."/>
            <person name="Chang Y.Y."/>
            <person name="Ann P.J."/>
            <person name="Tsai J.N."/>
            <person name="Chen C.Y."/>
            <person name="Tzean S.S."/>
            <person name="Ota Y."/>
            <person name="Hattori T."/>
            <person name="Sahashi N."/>
            <person name="Liou R.F."/>
            <person name="Kikuchi T."/>
            <person name="Tsai I.J."/>
        </authorList>
    </citation>
    <scope>NUCLEOTIDE SEQUENCE [LARGE SCALE GENOMIC DNA]</scope>
    <source>
        <strain evidence="1 2">FFPRI411160</strain>
    </source>
</reference>
<dbReference type="InParanoid" id="A0A286UNI6"/>
<dbReference type="Proteomes" id="UP000217199">
    <property type="component" value="Unassembled WGS sequence"/>
</dbReference>
<organism evidence="1 2">
    <name type="scientific">Pyrrhoderma noxium</name>
    <dbReference type="NCBI Taxonomy" id="2282107"/>
    <lineage>
        <taxon>Eukaryota</taxon>
        <taxon>Fungi</taxon>
        <taxon>Dikarya</taxon>
        <taxon>Basidiomycota</taxon>
        <taxon>Agaricomycotina</taxon>
        <taxon>Agaricomycetes</taxon>
        <taxon>Hymenochaetales</taxon>
        <taxon>Hymenochaetaceae</taxon>
        <taxon>Pyrrhoderma</taxon>
    </lineage>
</organism>
<protein>
    <submittedName>
        <fullName evidence="1">Uncharacterized protein</fullName>
    </submittedName>
</protein>